<dbReference type="RefSeq" id="WP_213140903.1">
    <property type="nucleotide sequence ID" value="NZ_JAGYPE020000012.1"/>
</dbReference>
<gene>
    <name evidence="3" type="ORF">KHB02_009215</name>
    <name evidence="2" type="ORF">KHB02_06295</name>
</gene>
<evidence type="ECO:0000313" key="2">
    <source>
        <dbReference type="EMBL" id="MBS4181005.1"/>
    </source>
</evidence>
<proteinExistence type="predicted"/>
<protein>
    <submittedName>
        <fullName evidence="3">Type II secretion system GspH family protein</fullName>
    </submittedName>
    <submittedName>
        <fullName evidence="2">Type II secretion system protein</fullName>
    </submittedName>
</protein>
<comment type="caution">
    <text evidence="2">The sequence shown here is derived from an EMBL/GenBank/DDBJ whole genome shotgun (WGS) entry which is preliminary data.</text>
</comment>
<keyword evidence="1" id="KW-0812">Transmembrane</keyword>
<dbReference type="AlphaFoldDB" id="A0A942SVH0"/>
<dbReference type="Proteomes" id="UP000677265">
    <property type="component" value="Unassembled WGS sequence"/>
</dbReference>
<evidence type="ECO:0000313" key="3">
    <source>
        <dbReference type="EMBL" id="MCH6265714.1"/>
    </source>
</evidence>
<feature type="transmembrane region" description="Helical" evidence="1">
    <location>
        <begin position="56"/>
        <end position="75"/>
    </location>
</feature>
<keyword evidence="4" id="KW-1185">Reference proteome</keyword>
<feature type="transmembrane region" description="Helical" evidence="1">
    <location>
        <begin position="6"/>
        <end position="25"/>
    </location>
</feature>
<dbReference type="EMBL" id="JAGYPE020000012">
    <property type="protein sequence ID" value="MCH6265714.1"/>
    <property type="molecule type" value="Genomic_DNA"/>
</dbReference>
<evidence type="ECO:0000313" key="4">
    <source>
        <dbReference type="Proteomes" id="UP000677265"/>
    </source>
</evidence>
<organism evidence="2">
    <name type="scientific">Neobacillus citreus</name>
    <dbReference type="NCBI Taxonomy" id="2833578"/>
    <lineage>
        <taxon>Bacteria</taxon>
        <taxon>Bacillati</taxon>
        <taxon>Bacillota</taxon>
        <taxon>Bacilli</taxon>
        <taxon>Bacillales</taxon>
        <taxon>Bacillaceae</taxon>
        <taxon>Neobacillus</taxon>
    </lineage>
</organism>
<name>A0A942SVH0_9BACI</name>
<dbReference type="EMBL" id="JAGYPE010000001">
    <property type="protein sequence ID" value="MBS4181005.1"/>
    <property type="molecule type" value="Genomic_DNA"/>
</dbReference>
<accession>A0A942SVH0</accession>
<sequence length="78" mass="8865">MTLFEMTVAILIVGILAVSLIYTLALGRQQKALEGEFDTQLDKGIQKNVYVKNPIFLSYGIFFALTLFIILFIAIRFF</sequence>
<keyword evidence="1" id="KW-0472">Membrane</keyword>
<evidence type="ECO:0000256" key="1">
    <source>
        <dbReference type="SAM" id="Phobius"/>
    </source>
</evidence>
<keyword evidence="1" id="KW-1133">Transmembrane helix</keyword>
<reference evidence="2" key="1">
    <citation type="submission" date="2021-05" db="EMBL/GenBank/DDBJ databases">
        <title>Novel Bacillus species.</title>
        <authorList>
            <person name="Liu G."/>
        </authorList>
    </citation>
    <scope>NUCLEOTIDE SEQUENCE</scope>
    <source>
        <strain evidence="2 4">FJAT-50051</strain>
    </source>
</reference>